<evidence type="ECO:0000313" key="2">
    <source>
        <dbReference type="EMBL" id="GBM26716.1"/>
    </source>
</evidence>
<organism evidence="2 3">
    <name type="scientific">Araneus ventricosus</name>
    <name type="common">Orbweaver spider</name>
    <name type="synonym">Epeira ventricosa</name>
    <dbReference type="NCBI Taxonomy" id="182803"/>
    <lineage>
        <taxon>Eukaryota</taxon>
        <taxon>Metazoa</taxon>
        <taxon>Ecdysozoa</taxon>
        <taxon>Arthropoda</taxon>
        <taxon>Chelicerata</taxon>
        <taxon>Arachnida</taxon>
        <taxon>Araneae</taxon>
        <taxon>Araneomorphae</taxon>
        <taxon>Entelegynae</taxon>
        <taxon>Araneoidea</taxon>
        <taxon>Araneidae</taxon>
        <taxon>Araneus</taxon>
    </lineage>
</organism>
<evidence type="ECO:0000256" key="1">
    <source>
        <dbReference type="SAM" id="MobiDB-lite"/>
    </source>
</evidence>
<comment type="caution">
    <text evidence="2">The sequence shown here is derived from an EMBL/GenBank/DDBJ whole genome shotgun (WGS) entry which is preliminary data.</text>
</comment>
<proteinExistence type="predicted"/>
<keyword evidence="3" id="KW-1185">Reference proteome</keyword>
<protein>
    <submittedName>
        <fullName evidence="2">Uncharacterized protein</fullName>
    </submittedName>
</protein>
<evidence type="ECO:0000313" key="3">
    <source>
        <dbReference type="Proteomes" id="UP000499080"/>
    </source>
</evidence>
<dbReference type="EMBL" id="BGPR01000567">
    <property type="protein sequence ID" value="GBM26716.1"/>
    <property type="molecule type" value="Genomic_DNA"/>
</dbReference>
<name>A0A4Y2EEK5_ARAVE</name>
<dbReference type="AlphaFoldDB" id="A0A4Y2EEK5"/>
<dbReference type="Proteomes" id="UP000499080">
    <property type="component" value="Unassembled WGS sequence"/>
</dbReference>
<sequence>MFGKNTQELLSKSIQLNVVNERRASFGKKYPPHSTFKEGRRVTINRQSPHYYIKRGGWRNRSLTSEGGFLPKNRLRSPASLPLDGFA</sequence>
<gene>
    <name evidence="2" type="ORF">AVEN_125003_1</name>
</gene>
<reference evidence="2 3" key="1">
    <citation type="journal article" date="2019" name="Sci. Rep.">
        <title>Orb-weaving spider Araneus ventricosus genome elucidates the spidroin gene catalogue.</title>
        <authorList>
            <person name="Kono N."/>
            <person name="Nakamura H."/>
            <person name="Ohtoshi R."/>
            <person name="Moran D.A.P."/>
            <person name="Shinohara A."/>
            <person name="Yoshida Y."/>
            <person name="Fujiwara M."/>
            <person name="Mori M."/>
            <person name="Tomita M."/>
            <person name="Arakawa K."/>
        </authorList>
    </citation>
    <scope>NUCLEOTIDE SEQUENCE [LARGE SCALE GENOMIC DNA]</scope>
</reference>
<accession>A0A4Y2EEK5</accession>
<feature type="region of interest" description="Disordered" evidence="1">
    <location>
        <begin position="64"/>
        <end position="87"/>
    </location>
</feature>